<sequence>MEQKIHSELVNRGFRVAIINTRDDEVRHRDGKAVLLLDDVFEAFVISGLFDDTLNPRDTYILAINRALLFRELSELGYPIPDLTIALNPNVVGKVIKGLGRAYLATPAPSLGLDGNVTTWEGGKSVAEHRMYMANPLARINMVIKAPDRVINAQVVGDECLNCGDLRPWVLKISRDIKCLLCTYVIGAYGNEYLVLGIEPRVDLTMDLTDKVMSTIVRWYNGEW</sequence>
<reference evidence="1 2" key="1">
    <citation type="journal article" date="2010" name="Stand. Genomic Sci.">
        <title>Complete genome sequence of Vulcanisaeta distributa type strain (IC-017).</title>
        <authorList>
            <person name="Mavromatis K."/>
            <person name="Sikorski J."/>
            <person name="Pabst E."/>
            <person name="Teshima H."/>
            <person name="Lapidus A."/>
            <person name="Lucas S."/>
            <person name="Nolan M."/>
            <person name="Glavina Del Rio T."/>
            <person name="Cheng J.F."/>
            <person name="Bruce D."/>
            <person name="Goodwin L."/>
            <person name="Pitluck S."/>
            <person name="Liolios K."/>
            <person name="Ivanova N."/>
            <person name="Mikhailova N."/>
            <person name="Pati A."/>
            <person name="Chen A."/>
            <person name="Palaniappan K."/>
            <person name="Land M."/>
            <person name="Hauser L."/>
            <person name="Chang Y.J."/>
            <person name="Jeffries C.D."/>
            <person name="Rohde M."/>
            <person name="Spring S."/>
            <person name="Goker M."/>
            <person name="Wirth R."/>
            <person name="Woyke T."/>
            <person name="Bristow J."/>
            <person name="Eisen J.A."/>
            <person name="Markowitz V."/>
            <person name="Hugenholtz P."/>
            <person name="Klenk H.P."/>
            <person name="Kyrpides N.C."/>
        </authorList>
    </citation>
    <scope>NUCLEOTIDE SEQUENCE [LARGE SCALE GENOMIC DNA]</scope>
    <source>
        <strain evidence="2">DSM 14429 / JCM 11212 / NBRC 100878 / IC-017</strain>
    </source>
</reference>
<dbReference type="HOGENOM" id="CLU_1122681_0_0_2"/>
<dbReference type="AlphaFoldDB" id="E1QSU0"/>
<evidence type="ECO:0000313" key="1">
    <source>
        <dbReference type="EMBL" id="ADN49607.1"/>
    </source>
</evidence>
<dbReference type="eggNOG" id="arCOG04019">
    <property type="taxonomic scope" value="Archaea"/>
</dbReference>
<proteinExistence type="predicted"/>
<dbReference type="KEGG" id="vdi:Vdis_0194"/>
<gene>
    <name evidence="1" type="ordered locus">Vdis_0194</name>
</gene>
<protein>
    <submittedName>
        <fullName evidence="1">Uncharacterized protein</fullName>
    </submittedName>
</protein>
<dbReference type="STRING" id="572478.Vdis_0194"/>
<dbReference type="EMBL" id="CP002100">
    <property type="protein sequence ID" value="ADN49607.1"/>
    <property type="molecule type" value="Genomic_DNA"/>
</dbReference>
<evidence type="ECO:0000313" key="2">
    <source>
        <dbReference type="Proteomes" id="UP000006681"/>
    </source>
</evidence>
<dbReference type="Proteomes" id="UP000006681">
    <property type="component" value="Chromosome"/>
</dbReference>
<reference evidence="2" key="2">
    <citation type="journal article" date="2010" name="Stand. Genomic Sci.">
        <title>Complete genome sequence of Vulcanisaeta distributa type strain (IC-017T).</title>
        <authorList>
            <person name="Mavromatis K."/>
            <person name="Sikorski J."/>
            <person name="Pabst E."/>
            <person name="Teshima H."/>
            <person name="Lapidus A."/>
            <person name="Lucas S."/>
            <person name="Nolan M."/>
            <person name="Glavina Del Rio T."/>
            <person name="Cheng J."/>
            <person name="Bruce D."/>
            <person name="Goodwin L."/>
            <person name="Pitluck S."/>
            <person name="Liolios K."/>
            <person name="Ivanova N."/>
            <person name="Mikhailova N."/>
            <person name="Pati A."/>
            <person name="Chen A."/>
            <person name="Palaniappan K."/>
            <person name="Land M."/>
            <person name="Hauser L."/>
            <person name="Chang Y."/>
            <person name="Jeffries C."/>
            <person name="Rohde M."/>
            <person name="Spring S."/>
            <person name="Goker M."/>
            <person name="Wirth R."/>
            <person name="Woyke T."/>
            <person name="Bristow J."/>
            <person name="Eisen J."/>
            <person name="Markowitz V."/>
            <person name="Hugenholtz P."/>
            <person name="Klenk H."/>
            <person name="Kyrpides N."/>
        </authorList>
    </citation>
    <scope>NUCLEOTIDE SEQUENCE [LARGE SCALE GENOMIC DNA]</scope>
    <source>
        <strain evidence="2">DSM 14429 / JCM 11212 / NBRC 100878 / IC-017</strain>
    </source>
</reference>
<name>E1QSU0_VULDI</name>
<accession>E1QSU0</accession>
<dbReference type="GeneID" id="9751111"/>
<organism evidence="1 2">
    <name type="scientific">Vulcanisaeta distributa (strain DSM 14429 / JCM 11212 / NBRC 100878 / IC-017)</name>
    <dbReference type="NCBI Taxonomy" id="572478"/>
    <lineage>
        <taxon>Archaea</taxon>
        <taxon>Thermoproteota</taxon>
        <taxon>Thermoprotei</taxon>
        <taxon>Thermoproteales</taxon>
        <taxon>Thermoproteaceae</taxon>
        <taxon>Vulcanisaeta</taxon>
    </lineage>
</organism>
<dbReference type="RefSeq" id="WP_013335332.1">
    <property type="nucleotide sequence ID" value="NC_014537.1"/>
</dbReference>
<keyword evidence="2" id="KW-1185">Reference proteome</keyword>